<dbReference type="Proteomes" id="UP000235371">
    <property type="component" value="Unassembled WGS sequence"/>
</dbReference>
<reference evidence="2 3" key="1">
    <citation type="submission" date="2016-04" db="EMBL/GenBank/DDBJ databases">
        <title>A degradative enzymes factory behind the ericoid mycorrhizal symbiosis.</title>
        <authorList>
            <consortium name="DOE Joint Genome Institute"/>
            <person name="Martino E."/>
            <person name="Morin E."/>
            <person name="Grelet G."/>
            <person name="Kuo A."/>
            <person name="Kohler A."/>
            <person name="Daghino S."/>
            <person name="Barry K."/>
            <person name="Choi C."/>
            <person name="Cichocki N."/>
            <person name="Clum A."/>
            <person name="Copeland A."/>
            <person name="Hainaut M."/>
            <person name="Haridas S."/>
            <person name="Labutti K."/>
            <person name="Lindquist E."/>
            <person name="Lipzen A."/>
            <person name="Khouja H.-R."/>
            <person name="Murat C."/>
            <person name="Ohm R."/>
            <person name="Olson A."/>
            <person name="Spatafora J."/>
            <person name="Veneault-Fourrey C."/>
            <person name="Henrissat B."/>
            <person name="Grigoriev I."/>
            <person name="Martin F."/>
            <person name="Perotto S."/>
        </authorList>
    </citation>
    <scope>NUCLEOTIDE SEQUENCE [LARGE SCALE GENOMIC DNA]</scope>
    <source>
        <strain evidence="2 3">E</strain>
    </source>
</reference>
<dbReference type="RefSeq" id="XP_024732390.1">
    <property type="nucleotide sequence ID" value="XM_024883635.1"/>
</dbReference>
<dbReference type="SUPFAM" id="SSF53335">
    <property type="entry name" value="S-adenosyl-L-methionine-dependent methyltransferases"/>
    <property type="match status" value="1"/>
</dbReference>
<dbReference type="InParanoid" id="A0A2J6SXH9"/>
<gene>
    <name evidence="2" type="ORF">K444DRAFT_633620</name>
</gene>
<name>A0A2J6SXH9_9HELO</name>
<sequence length="213" mass="23202">MVSDGFPDEISCSTTTITSLGAFDVNANDGEIRMMVVEEIVVTNSTGDRVAASENSYLAVVFPPIQQGSNHSYDSDAADSGYEPWSEEDSSDEGDSTCGSDASETGTIKPEDLICEENSRTYHTYGLTGSEQYNSHHVWILALDGELLTAPVLNPQRILDLGTGTGIWAIDIADKYLLSHVTGIDISKMQPISVPPNMKFLINDFNARSYEEY</sequence>
<dbReference type="EMBL" id="KZ613855">
    <property type="protein sequence ID" value="PMD55486.1"/>
    <property type="molecule type" value="Genomic_DNA"/>
</dbReference>
<dbReference type="AlphaFoldDB" id="A0A2J6SXH9"/>
<dbReference type="Gene3D" id="3.40.50.150">
    <property type="entry name" value="Vaccinia Virus protein VP39"/>
    <property type="match status" value="1"/>
</dbReference>
<proteinExistence type="predicted"/>
<dbReference type="OrthoDB" id="2013972at2759"/>
<evidence type="ECO:0000256" key="1">
    <source>
        <dbReference type="SAM" id="MobiDB-lite"/>
    </source>
</evidence>
<feature type="region of interest" description="Disordered" evidence="1">
    <location>
        <begin position="69"/>
        <end position="111"/>
    </location>
</feature>
<evidence type="ECO:0000313" key="2">
    <source>
        <dbReference type="EMBL" id="PMD55486.1"/>
    </source>
</evidence>
<keyword evidence="3" id="KW-1185">Reference proteome</keyword>
<evidence type="ECO:0000313" key="3">
    <source>
        <dbReference type="Proteomes" id="UP000235371"/>
    </source>
</evidence>
<evidence type="ECO:0008006" key="4">
    <source>
        <dbReference type="Google" id="ProtNLM"/>
    </source>
</evidence>
<feature type="compositionally biased region" description="Acidic residues" evidence="1">
    <location>
        <begin position="85"/>
        <end position="95"/>
    </location>
</feature>
<protein>
    <recommendedName>
        <fullName evidence="4">Methyltransferase domain-containing protein</fullName>
    </recommendedName>
</protein>
<organism evidence="2 3">
    <name type="scientific">Hyaloscypha bicolor E</name>
    <dbReference type="NCBI Taxonomy" id="1095630"/>
    <lineage>
        <taxon>Eukaryota</taxon>
        <taxon>Fungi</taxon>
        <taxon>Dikarya</taxon>
        <taxon>Ascomycota</taxon>
        <taxon>Pezizomycotina</taxon>
        <taxon>Leotiomycetes</taxon>
        <taxon>Helotiales</taxon>
        <taxon>Hyaloscyphaceae</taxon>
        <taxon>Hyaloscypha</taxon>
        <taxon>Hyaloscypha bicolor</taxon>
    </lineage>
</organism>
<dbReference type="InterPro" id="IPR029063">
    <property type="entry name" value="SAM-dependent_MTases_sf"/>
</dbReference>
<accession>A0A2J6SXH9</accession>
<dbReference type="CDD" id="cd02440">
    <property type="entry name" value="AdoMet_MTases"/>
    <property type="match status" value="1"/>
</dbReference>
<dbReference type="GeneID" id="36591712"/>